<dbReference type="EMBL" id="JABACJ020000025">
    <property type="protein sequence ID" value="MBU3877935.1"/>
    <property type="molecule type" value="Genomic_DNA"/>
</dbReference>
<organism evidence="4 5">
    <name type="scientific">Faecalicatena faecalis</name>
    <dbReference type="NCBI Taxonomy" id="2726362"/>
    <lineage>
        <taxon>Bacteria</taxon>
        <taxon>Bacillati</taxon>
        <taxon>Bacillota</taxon>
        <taxon>Clostridia</taxon>
        <taxon>Lachnospirales</taxon>
        <taxon>Lachnospiraceae</taxon>
        <taxon>Faecalicatena</taxon>
    </lineage>
</organism>
<dbReference type="PANTHER" id="PTHR11839">
    <property type="entry name" value="UDP/ADP-SUGAR PYROPHOSPHATASE"/>
    <property type="match status" value="1"/>
</dbReference>
<accession>A0ABS6D8K4</accession>
<dbReference type="GO" id="GO:0016787">
    <property type="term" value="F:hydrolase activity"/>
    <property type="evidence" value="ECO:0007669"/>
    <property type="project" value="UniProtKB-KW"/>
</dbReference>
<name>A0ABS6D8K4_9FIRM</name>
<dbReference type="PROSITE" id="PS51462">
    <property type="entry name" value="NUDIX"/>
    <property type="match status" value="1"/>
</dbReference>
<sequence length="184" mass="21024">MSGQIKRLNRELKFKGKIIDFYQDTMEIDGDHTAVWDFIKHKGAAAVVPVTDEGKILMVRQYRNALERYTLEIPAGALDAEDEPGIDCAGRELEEETGYRSEDLDWLITLRTTVAFCNEKIEVFVARNLIPSKQHLDEDEFIDLKAYTIEELKEKIFSGEIEDAKTVSALLAYDTKYRNQTSPA</sequence>
<comment type="cofactor">
    <cofactor evidence="1">
        <name>Mg(2+)</name>
        <dbReference type="ChEBI" id="CHEBI:18420"/>
    </cofactor>
</comment>
<proteinExistence type="predicted"/>
<feature type="domain" description="Nudix hydrolase" evidence="3">
    <location>
        <begin position="39"/>
        <end position="174"/>
    </location>
</feature>
<keyword evidence="5" id="KW-1185">Reference proteome</keyword>
<reference evidence="4 5" key="1">
    <citation type="submission" date="2021-06" db="EMBL/GenBank/DDBJ databases">
        <title>Faecalicatena sp. nov. isolated from porcine feces.</title>
        <authorList>
            <person name="Oh B.S."/>
            <person name="Lee J.H."/>
        </authorList>
    </citation>
    <scope>NUCLEOTIDE SEQUENCE [LARGE SCALE GENOMIC DNA]</scope>
    <source>
        <strain evidence="4 5">AGMB00832</strain>
    </source>
</reference>
<evidence type="ECO:0000259" key="3">
    <source>
        <dbReference type="PROSITE" id="PS51462"/>
    </source>
</evidence>
<protein>
    <submittedName>
        <fullName evidence="4">NUDIX hydrolase</fullName>
    </submittedName>
</protein>
<dbReference type="PANTHER" id="PTHR11839:SF18">
    <property type="entry name" value="NUDIX HYDROLASE DOMAIN-CONTAINING PROTEIN"/>
    <property type="match status" value="1"/>
</dbReference>
<evidence type="ECO:0000256" key="1">
    <source>
        <dbReference type="ARBA" id="ARBA00001946"/>
    </source>
</evidence>
<evidence type="ECO:0000313" key="5">
    <source>
        <dbReference type="Proteomes" id="UP000723714"/>
    </source>
</evidence>
<comment type="caution">
    <text evidence="4">The sequence shown here is derived from an EMBL/GenBank/DDBJ whole genome shotgun (WGS) entry which is preliminary data.</text>
</comment>
<evidence type="ECO:0000313" key="4">
    <source>
        <dbReference type="EMBL" id="MBU3877935.1"/>
    </source>
</evidence>
<dbReference type="RefSeq" id="WP_216244498.1">
    <property type="nucleotide sequence ID" value="NZ_JABACJ020000025.1"/>
</dbReference>
<dbReference type="InterPro" id="IPR000086">
    <property type="entry name" value="NUDIX_hydrolase_dom"/>
</dbReference>
<dbReference type="Pfam" id="PF00293">
    <property type="entry name" value="NUDIX"/>
    <property type="match status" value="1"/>
</dbReference>
<evidence type="ECO:0000256" key="2">
    <source>
        <dbReference type="ARBA" id="ARBA00022801"/>
    </source>
</evidence>
<keyword evidence="2 4" id="KW-0378">Hydrolase</keyword>
<gene>
    <name evidence="4" type="ORF">HGO97_019210</name>
</gene>
<dbReference type="Proteomes" id="UP000723714">
    <property type="component" value="Unassembled WGS sequence"/>
</dbReference>
<dbReference type="CDD" id="cd03424">
    <property type="entry name" value="NUDIX_ADPRase_Nudt5_UGPPase_Nudt14"/>
    <property type="match status" value="1"/>
</dbReference>